<evidence type="ECO:0000313" key="2">
    <source>
        <dbReference type="WBParaSite" id="Hba_09997"/>
    </source>
</evidence>
<reference evidence="2" key="1">
    <citation type="submission" date="2016-11" db="UniProtKB">
        <authorList>
            <consortium name="WormBaseParasite"/>
        </authorList>
    </citation>
    <scope>IDENTIFICATION</scope>
</reference>
<organism evidence="1 2">
    <name type="scientific">Heterorhabditis bacteriophora</name>
    <name type="common">Entomopathogenic nematode worm</name>
    <dbReference type="NCBI Taxonomy" id="37862"/>
    <lineage>
        <taxon>Eukaryota</taxon>
        <taxon>Metazoa</taxon>
        <taxon>Ecdysozoa</taxon>
        <taxon>Nematoda</taxon>
        <taxon>Chromadorea</taxon>
        <taxon>Rhabditida</taxon>
        <taxon>Rhabditina</taxon>
        <taxon>Rhabditomorpha</taxon>
        <taxon>Strongyloidea</taxon>
        <taxon>Heterorhabditidae</taxon>
        <taxon>Heterorhabditis</taxon>
    </lineage>
</organism>
<keyword evidence="1" id="KW-1185">Reference proteome</keyword>
<protein>
    <submittedName>
        <fullName evidence="2">Uncharacterized protein</fullName>
    </submittedName>
</protein>
<evidence type="ECO:0000313" key="1">
    <source>
        <dbReference type="Proteomes" id="UP000095283"/>
    </source>
</evidence>
<dbReference type="Proteomes" id="UP000095283">
    <property type="component" value="Unplaced"/>
</dbReference>
<name>A0A1I7WXS5_HETBA</name>
<accession>A0A1I7WXS5</accession>
<dbReference type="WBParaSite" id="Hba_09997">
    <property type="protein sequence ID" value="Hba_09997"/>
    <property type="gene ID" value="Hba_09997"/>
</dbReference>
<proteinExistence type="predicted"/>
<sequence>MSMISRVCLFTNSYIYIYIAFQNDSTLGFFSSHFSCSPSSD</sequence>
<dbReference type="AlphaFoldDB" id="A0A1I7WXS5"/>